<dbReference type="Proteomes" id="UP000292702">
    <property type="component" value="Unassembled WGS sequence"/>
</dbReference>
<comment type="caution">
    <text evidence="8">The sequence shown here is derived from an EMBL/GenBank/DDBJ whole genome shotgun (WGS) entry which is preliminary data.</text>
</comment>
<comment type="cofactor">
    <cofactor evidence="1">
        <name>FAD</name>
        <dbReference type="ChEBI" id="CHEBI:57692"/>
    </cofactor>
</comment>
<feature type="domain" description="FAD dependent oxidoreductase" evidence="7">
    <location>
        <begin position="13"/>
        <end position="391"/>
    </location>
</feature>
<dbReference type="AlphaFoldDB" id="A0A4V2MW19"/>
<protein>
    <recommendedName>
        <fullName evidence="7">FAD dependent oxidoreductase domain-containing protein</fullName>
    </recommendedName>
</protein>
<dbReference type="GO" id="GO:0050660">
    <property type="term" value="F:flavin adenine dinucleotide binding"/>
    <property type="evidence" value="ECO:0007669"/>
    <property type="project" value="InterPro"/>
</dbReference>
<dbReference type="STRING" id="92696.A0A4V2MW19"/>
<gene>
    <name evidence="8" type="ORF">EIP91_003914</name>
</gene>
<dbReference type="PANTHER" id="PTHR10961:SF46">
    <property type="entry name" value="PEROXISOMAL SARCOSINE OXIDASE"/>
    <property type="match status" value="1"/>
</dbReference>
<evidence type="ECO:0000313" key="8">
    <source>
        <dbReference type="EMBL" id="TCD64557.1"/>
    </source>
</evidence>
<dbReference type="PANTHER" id="PTHR10961">
    <property type="entry name" value="PEROXISOMAL SARCOSINE OXIDASE"/>
    <property type="match status" value="1"/>
</dbReference>
<evidence type="ECO:0000256" key="4">
    <source>
        <dbReference type="ARBA" id="ARBA00022827"/>
    </source>
</evidence>
<keyword evidence="9" id="KW-1185">Reference proteome</keyword>
<dbReference type="OrthoDB" id="2219495at2759"/>
<dbReference type="EMBL" id="RWJN01000229">
    <property type="protein sequence ID" value="TCD64557.1"/>
    <property type="molecule type" value="Genomic_DNA"/>
</dbReference>
<evidence type="ECO:0000256" key="3">
    <source>
        <dbReference type="ARBA" id="ARBA00022630"/>
    </source>
</evidence>
<evidence type="ECO:0000256" key="6">
    <source>
        <dbReference type="SAM" id="MobiDB-lite"/>
    </source>
</evidence>
<evidence type="ECO:0000259" key="7">
    <source>
        <dbReference type="Pfam" id="PF01266"/>
    </source>
</evidence>
<dbReference type="GO" id="GO:0008115">
    <property type="term" value="F:sarcosine oxidase activity"/>
    <property type="evidence" value="ECO:0007669"/>
    <property type="project" value="TreeGrafter"/>
</dbReference>
<keyword evidence="3" id="KW-0285">Flavoprotein</keyword>
<dbReference type="GO" id="GO:0050031">
    <property type="term" value="F:L-pipecolate oxidase activity"/>
    <property type="evidence" value="ECO:0007669"/>
    <property type="project" value="TreeGrafter"/>
</dbReference>
<name>A0A4V2MW19_9APHY</name>
<dbReference type="InterPro" id="IPR006076">
    <property type="entry name" value="FAD-dep_OxRdtase"/>
</dbReference>
<dbReference type="GO" id="GO:0004657">
    <property type="term" value="F:proline dehydrogenase activity"/>
    <property type="evidence" value="ECO:0007669"/>
    <property type="project" value="TreeGrafter"/>
</dbReference>
<organism evidence="8 9">
    <name type="scientific">Steccherinum ochraceum</name>
    <dbReference type="NCBI Taxonomy" id="92696"/>
    <lineage>
        <taxon>Eukaryota</taxon>
        <taxon>Fungi</taxon>
        <taxon>Dikarya</taxon>
        <taxon>Basidiomycota</taxon>
        <taxon>Agaricomycotina</taxon>
        <taxon>Agaricomycetes</taxon>
        <taxon>Polyporales</taxon>
        <taxon>Steccherinaceae</taxon>
        <taxon>Steccherinum</taxon>
    </lineage>
</organism>
<feature type="compositionally biased region" description="Polar residues" evidence="6">
    <location>
        <begin position="296"/>
        <end position="306"/>
    </location>
</feature>
<sequence>MSPSTPILAPTSKVVIVGAGCFGLSTAYHLLQRGFTSVTVLERSAVLPAPDAASTDMNKVVRSSYSDRFYSELAREAIAEWKNEAAWGDCYQESGVLVLGSASASYADKAYANDIALGARIDTLASPDAIRAVFPSTVKTASFDGLSGYVNHDGGWAQASKSMSILLEKVIAFEGASVIPGKAVTGLLRKADGEAGKERTVGVKCDDGTEYDAELVVLAAGSWMASTFPELDLQEKCVATGQCVAFIELTDDEVEAYKDCPVCLDFVSGFYAFPPNKEKKIKFAIHSAGLTHAAPGSQSSVSSPRTVLSDGEDGLRIPKEALQKMREHLRTIYPDLADKAFSGTRLCWYTDAPDDDWVIGYHPTDSGIMLATAGCGHAFKFLPNVGRLVADAIQGTMDSALAKKFALDRPLPQRNNAYTSGLYRFGQLPGKLELDNLCTPQDLLP</sequence>
<dbReference type="SUPFAM" id="SSF54373">
    <property type="entry name" value="FAD-linked reductases, C-terminal domain"/>
    <property type="match status" value="1"/>
</dbReference>
<evidence type="ECO:0000256" key="5">
    <source>
        <dbReference type="ARBA" id="ARBA00023002"/>
    </source>
</evidence>
<evidence type="ECO:0000256" key="2">
    <source>
        <dbReference type="ARBA" id="ARBA00010989"/>
    </source>
</evidence>
<comment type="similarity">
    <text evidence="2">Belongs to the MSOX/MTOX family.</text>
</comment>
<dbReference type="Gene3D" id="3.30.9.10">
    <property type="entry name" value="D-Amino Acid Oxidase, subunit A, domain 2"/>
    <property type="match status" value="1"/>
</dbReference>
<dbReference type="Gene3D" id="3.50.50.60">
    <property type="entry name" value="FAD/NAD(P)-binding domain"/>
    <property type="match status" value="1"/>
</dbReference>
<keyword evidence="4" id="KW-0274">FAD</keyword>
<proteinExistence type="inferred from homology"/>
<dbReference type="InterPro" id="IPR036188">
    <property type="entry name" value="FAD/NAD-bd_sf"/>
</dbReference>
<dbReference type="SUPFAM" id="SSF51905">
    <property type="entry name" value="FAD/NAD(P)-binding domain"/>
    <property type="match status" value="1"/>
</dbReference>
<evidence type="ECO:0000256" key="1">
    <source>
        <dbReference type="ARBA" id="ARBA00001974"/>
    </source>
</evidence>
<dbReference type="InterPro" id="IPR045170">
    <property type="entry name" value="MTOX"/>
</dbReference>
<dbReference type="Pfam" id="PF01266">
    <property type="entry name" value="DAO"/>
    <property type="match status" value="1"/>
</dbReference>
<keyword evidence="5" id="KW-0560">Oxidoreductase</keyword>
<accession>A0A4V2MW19</accession>
<feature type="region of interest" description="Disordered" evidence="6">
    <location>
        <begin position="292"/>
        <end position="311"/>
    </location>
</feature>
<reference evidence="8 9" key="1">
    <citation type="submission" date="2018-11" db="EMBL/GenBank/DDBJ databases">
        <title>Genome assembly of Steccherinum ochraceum LE-BIN_3174, the white-rot fungus of the Steccherinaceae family (The Residual Polyporoid clade, Polyporales, Basidiomycota).</title>
        <authorList>
            <person name="Fedorova T.V."/>
            <person name="Glazunova O.A."/>
            <person name="Landesman E.O."/>
            <person name="Moiseenko K.V."/>
            <person name="Psurtseva N.V."/>
            <person name="Savinova O.S."/>
            <person name="Shakhova N.V."/>
            <person name="Tyazhelova T.V."/>
            <person name="Vasina D.V."/>
        </authorList>
    </citation>
    <scope>NUCLEOTIDE SEQUENCE [LARGE SCALE GENOMIC DNA]</scope>
    <source>
        <strain evidence="8 9">LE-BIN_3174</strain>
    </source>
</reference>
<evidence type="ECO:0000313" key="9">
    <source>
        <dbReference type="Proteomes" id="UP000292702"/>
    </source>
</evidence>